<feature type="transmembrane region" description="Helical" evidence="6">
    <location>
        <begin position="114"/>
        <end position="134"/>
    </location>
</feature>
<feature type="transmembrane region" description="Helical" evidence="6">
    <location>
        <begin position="146"/>
        <end position="166"/>
    </location>
</feature>
<evidence type="ECO:0000313" key="8">
    <source>
        <dbReference type="EMBL" id="GFH54919.1"/>
    </source>
</evidence>
<feature type="transmembrane region" description="Helical" evidence="6">
    <location>
        <begin position="178"/>
        <end position="196"/>
    </location>
</feature>
<protein>
    <recommendedName>
        <fullName evidence="7">Major facilitator superfamily (MFS) profile domain-containing protein</fullName>
    </recommendedName>
</protein>
<evidence type="ECO:0000256" key="5">
    <source>
        <dbReference type="ARBA" id="ARBA00023136"/>
    </source>
</evidence>
<accession>A0AAD3H9H8</accession>
<evidence type="ECO:0000256" key="3">
    <source>
        <dbReference type="ARBA" id="ARBA00022692"/>
    </source>
</evidence>
<evidence type="ECO:0000256" key="1">
    <source>
        <dbReference type="ARBA" id="ARBA00004141"/>
    </source>
</evidence>
<keyword evidence="9" id="KW-1185">Reference proteome</keyword>
<dbReference type="InterPro" id="IPR020846">
    <property type="entry name" value="MFS_dom"/>
</dbReference>
<proteinExistence type="inferred from homology"/>
<gene>
    <name evidence="8" type="ORF">CTEN210_11395</name>
</gene>
<evidence type="ECO:0000313" key="9">
    <source>
        <dbReference type="Proteomes" id="UP001054902"/>
    </source>
</evidence>
<keyword evidence="4 6" id="KW-1133">Transmembrane helix</keyword>
<evidence type="ECO:0000259" key="7">
    <source>
        <dbReference type="PROSITE" id="PS50850"/>
    </source>
</evidence>
<keyword evidence="3 6" id="KW-0812">Transmembrane</keyword>
<dbReference type="InterPro" id="IPR036259">
    <property type="entry name" value="MFS_trans_sf"/>
</dbReference>
<dbReference type="GO" id="GO:0022857">
    <property type="term" value="F:transmembrane transporter activity"/>
    <property type="evidence" value="ECO:0007669"/>
    <property type="project" value="InterPro"/>
</dbReference>
<evidence type="ECO:0000256" key="6">
    <source>
        <dbReference type="SAM" id="Phobius"/>
    </source>
</evidence>
<dbReference type="Proteomes" id="UP001054902">
    <property type="component" value="Unassembled WGS sequence"/>
</dbReference>
<organism evidence="8 9">
    <name type="scientific">Chaetoceros tenuissimus</name>
    <dbReference type="NCBI Taxonomy" id="426638"/>
    <lineage>
        <taxon>Eukaryota</taxon>
        <taxon>Sar</taxon>
        <taxon>Stramenopiles</taxon>
        <taxon>Ochrophyta</taxon>
        <taxon>Bacillariophyta</taxon>
        <taxon>Coscinodiscophyceae</taxon>
        <taxon>Chaetocerotophycidae</taxon>
        <taxon>Chaetocerotales</taxon>
        <taxon>Chaetocerotaceae</taxon>
        <taxon>Chaetoceros</taxon>
    </lineage>
</organism>
<evidence type="ECO:0000256" key="2">
    <source>
        <dbReference type="ARBA" id="ARBA00005241"/>
    </source>
</evidence>
<name>A0AAD3H9H8_9STRA</name>
<reference evidence="8 9" key="1">
    <citation type="journal article" date="2021" name="Sci. Rep.">
        <title>The genome of the diatom Chaetoceros tenuissimus carries an ancient integrated fragment of an extant virus.</title>
        <authorList>
            <person name="Hongo Y."/>
            <person name="Kimura K."/>
            <person name="Takaki Y."/>
            <person name="Yoshida Y."/>
            <person name="Baba S."/>
            <person name="Kobayashi G."/>
            <person name="Nagasaki K."/>
            <person name="Hano T."/>
            <person name="Tomaru Y."/>
        </authorList>
    </citation>
    <scope>NUCLEOTIDE SEQUENCE [LARGE SCALE GENOMIC DNA]</scope>
    <source>
        <strain evidence="8 9">NIES-3715</strain>
    </source>
</reference>
<dbReference type="InterPro" id="IPR051717">
    <property type="entry name" value="MFS_MFSD6"/>
</dbReference>
<dbReference type="AlphaFoldDB" id="A0AAD3H9H8"/>
<sequence length="577" mass="63287">MIKAMDKATPIEKGSGSNSVAMFPGRKMMLKLIIAILATQIPSTHASISITRTKPMLLKLQHKRFTQILPDSNHLQNPSFISPFDIARGGDQDVVEKEEEEETKPYQTNPRLMFMIKLLFVTYYGSLGSLMPYLPVYYHSLGHSGQAIGLLGAVKPLTTFIVAPIWGIISDYTQKPNLVLQLTFVTSMLIQLLMPLNDSVNYLVGMVFITALFNAPVKSLIDSMVMDKLNKDDRGQYGRLRLYGQLGFGIGSSIVGHLISQSTLPKTPSPTAEKLKTEAIAITMEAGAAAAASEEVTKTAIMTLSDLLCSSLESLRNVKGYRLAFVAYGLMSIPAFICMKAFQRFEKASAAVAPKRRKADAEETKQGRRILDGINMLLHNGDAMLFFFLVFVVGTTSGIIENFAYVRIREVGGTGKEMGLCRLVSSISGAPMFWFSGPLTEKLGADRVLVLSLCSYIIRFLNYAWMRNPFHALPAEALRGVTFAAFWSTGTVFAHKISPPGMSATMLLFMNAMYGGLGQSVGAILGGKLQSRVGTVNTFLSAALADFIFVCFVTVYLGMRKDSSFRNPKQISLDKEI</sequence>
<feature type="transmembrane region" description="Helical" evidence="6">
    <location>
        <begin position="417"/>
        <end position="436"/>
    </location>
</feature>
<dbReference type="EMBL" id="BLLK01000047">
    <property type="protein sequence ID" value="GFH54919.1"/>
    <property type="molecule type" value="Genomic_DNA"/>
</dbReference>
<dbReference type="PANTHER" id="PTHR16172:SF41">
    <property type="entry name" value="MAJOR FACILITATOR SUPERFAMILY DOMAIN-CONTAINING PROTEIN 6-LIKE"/>
    <property type="match status" value="1"/>
</dbReference>
<feature type="domain" description="Major facilitator superfamily (MFS) profile" evidence="7">
    <location>
        <begin position="382"/>
        <end position="577"/>
    </location>
</feature>
<feature type="transmembrane region" description="Helical" evidence="6">
    <location>
        <begin position="202"/>
        <end position="221"/>
    </location>
</feature>
<dbReference type="PROSITE" id="PS50850">
    <property type="entry name" value="MFS"/>
    <property type="match status" value="1"/>
</dbReference>
<dbReference type="CDD" id="cd17335">
    <property type="entry name" value="MFS_MFSD6"/>
    <property type="match status" value="1"/>
</dbReference>
<dbReference type="PANTHER" id="PTHR16172">
    <property type="entry name" value="MAJOR FACILITATOR SUPERFAMILY DOMAIN-CONTAINING PROTEIN 6-LIKE"/>
    <property type="match status" value="1"/>
</dbReference>
<comment type="similarity">
    <text evidence="2">Belongs to the major facilitator superfamily. MFSD6 family.</text>
</comment>
<evidence type="ECO:0000256" key="4">
    <source>
        <dbReference type="ARBA" id="ARBA00022989"/>
    </source>
</evidence>
<dbReference type="GO" id="GO:0016020">
    <property type="term" value="C:membrane"/>
    <property type="evidence" value="ECO:0007669"/>
    <property type="project" value="UniProtKB-SubCell"/>
</dbReference>
<feature type="transmembrane region" description="Helical" evidence="6">
    <location>
        <begin position="385"/>
        <end position="405"/>
    </location>
</feature>
<comment type="caution">
    <text evidence="8">The sequence shown here is derived from an EMBL/GenBank/DDBJ whole genome shotgun (WGS) entry which is preliminary data.</text>
</comment>
<comment type="subcellular location">
    <subcellularLocation>
        <location evidence="1">Membrane</location>
        <topology evidence="1">Multi-pass membrane protein</topology>
    </subcellularLocation>
</comment>
<dbReference type="Pfam" id="PF12832">
    <property type="entry name" value="MFS_1_like"/>
    <property type="match status" value="1"/>
</dbReference>
<dbReference type="SUPFAM" id="SSF103473">
    <property type="entry name" value="MFS general substrate transporter"/>
    <property type="match status" value="1"/>
</dbReference>
<feature type="transmembrane region" description="Helical" evidence="6">
    <location>
        <begin position="477"/>
        <end position="494"/>
    </location>
</feature>
<dbReference type="Gene3D" id="1.20.1250.20">
    <property type="entry name" value="MFS general substrate transporter like domains"/>
    <property type="match status" value="2"/>
</dbReference>
<feature type="transmembrane region" description="Helical" evidence="6">
    <location>
        <begin position="448"/>
        <end position="465"/>
    </location>
</feature>
<keyword evidence="5 6" id="KW-0472">Membrane</keyword>
<dbReference type="InterPro" id="IPR024989">
    <property type="entry name" value="MFS_assoc_dom"/>
</dbReference>
<feature type="transmembrane region" description="Helical" evidence="6">
    <location>
        <begin position="506"/>
        <end position="527"/>
    </location>
</feature>
<feature type="transmembrane region" description="Helical" evidence="6">
    <location>
        <begin position="320"/>
        <end position="339"/>
    </location>
</feature>
<feature type="transmembrane region" description="Helical" evidence="6">
    <location>
        <begin position="539"/>
        <end position="559"/>
    </location>
</feature>